<dbReference type="PANTHER" id="PTHR23417:SF14">
    <property type="entry name" value="PENTACOTRIPEPTIDE-REPEAT REGION OF PRORP DOMAIN-CONTAINING PROTEIN"/>
    <property type="match status" value="1"/>
</dbReference>
<keyword evidence="11" id="KW-1185">Reference proteome</keyword>
<dbReference type="Pfam" id="PF02390">
    <property type="entry name" value="Methyltransf_4"/>
    <property type="match status" value="1"/>
</dbReference>
<dbReference type="AlphaFoldDB" id="A0A1M6F8I8"/>
<dbReference type="CDD" id="cd02440">
    <property type="entry name" value="AdoMet_MTases"/>
    <property type="match status" value="1"/>
</dbReference>
<comment type="similarity">
    <text evidence="8 9">Belongs to the class I-like SAM-binding methyltransferase superfamily. TrmB family.</text>
</comment>
<comment type="pathway">
    <text evidence="7 9">tRNA modification; N(7)-methylguanine-tRNA biosynthesis.</text>
</comment>
<dbReference type="EC" id="2.1.1.33" evidence="9"/>
<evidence type="ECO:0000313" key="11">
    <source>
        <dbReference type="Proteomes" id="UP000322917"/>
    </source>
</evidence>
<dbReference type="PANTHER" id="PTHR23417">
    <property type="entry name" value="3-DEOXY-D-MANNO-OCTULOSONIC-ACID TRANSFERASE/TRNA GUANINE-N 7 - -METHYLTRANSFERASE"/>
    <property type="match status" value="1"/>
</dbReference>
<evidence type="ECO:0000256" key="7">
    <source>
        <dbReference type="ARBA" id="ARBA00060552"/>
    </source>
</evidence>
<evidence type="ECO:0000256" key="3">
    <source>
        <dbReference type="ARBA" id="ARBA00022603"/>
    </source>
</evidence>
<comment type="catalytic activity">
    <reaction evidence="1 9">
        <text>guanosine(46) in tRNA + S-adenosyl-L-methionine = N(7)-methylguanosine(46) in tRNA + S-adenosyl-L-homocysteine</text>
        <dbReference type="Rhea" id="RHEA:42708"/>
        <dbReference type="Rhea" id="RHEA-COMP:10188"/>
        <dbReference type="Rhea" id="RHEA-COMP:10189"/>
        <dbReference type="ChEBI" id="CHEBI:57856"/>
        <dbReference type="ChEBI" id="CHEBI:59789"/>
        <dbReference type="ChEBI" id="CHEBI:74269"/>
        <dbReference type="ChEBI" id="CHEBI:74480"/>
        <dbReference type="EC" id="2.1.1.33"/>
    </reaction>
</comment>
<dbReference type="GO" id="GO:0008176">
    <property type="term" value="F:tRNA (guanine(46)-N7)-methyltransferase activity"/>
    <property type="evidence" value="ECO:0007669"/>
    <property type="project" value="UniProtKB-UniRule"/>
</dbReference>
<feature type="binding site" evidence="9">
    <location>
        <begin position="195"/>
        <end position="198"/>
    </location>
    <ligand>
        <name>substrate</name>
    </ligand>
</feature>
<feature type="binding site" evidence="9">
    <location>
        <position position="97"/>
    </location>
    <ligand>
        <name>S-adenosyl-L-methionine</name>
        <dbReference type="ChEBI" id="CHEBI:59789"/>
    </ligand>
</feature>
<dbReference type="InterPro" id="IPR055361">
    <property type="entry name" value="tRNA_methyltr_TrmB_bact"/>
</dbReference>
<sequence>MRLRRKPWIDEAIKDYEDIVRFGPLEGLAGCWQQEFGRTAPLHVELGTGKGRFISELAERYRDVNFIGIEAQQDVLFYAAQKVRGKGLTNVRLLVFDINGITNIFAPGEVDRFYINFCDPWPKARHAKRRLTYRSFLEKYRTLLKPGGELHFKTDNRTLFDFSLEEFRECGLQLRNVTYDLHAEGAPGGSENIMTEYEAKFSAKGTKINRAEILFL</sequence>
<feature type="binding site" evidence="9">
    <location>
        <position position="45"/>
    </location>
    <ligand>
        <name>S-adenosyl-L-methionine</name>
        <dbReference type="ChEBI" id="CHEBI:59789"/>
    </ligand>
</feature>
<keyword evidence="5 9" id="KW-0949">S-adenosyl-L-methionine</keyword>
<keyword evidence="3 9" id="KW-0489">Methyltransferase</keyword>
<comment type="caution">
    <text evidence="9">Lacks conserved residue(s) required for the propagation of feature annotation.</text>
</comment>
<dbReference type="HAMAP" id="MF_01057">
    <property type="entry name" value="tRNA_methyltr_TrmB"/>
    <property type="match status" value="1"/>
</dbReference>
<reference evidence="10 11" key="1">
    <citation type="submission" date="2016-11" db="EMBL/GenBank/DDBJ databases">
        <authorList>
            <person name="Varghese N."/>
            <person name="Submissions S."/>
        </authorList>
    </citation>
    <scope>NUCLEOTIDE SEQUENCE [LARGE SCALE GENOMIC DNA]</scope>
    <source>
        <strain evidence="10 11">DSM 15287</strain>
    </source>
</reference>
<evidence type="ECO:0000256" key="9">
    <source>
        <dbReference type="HAMAP-Rule" id="MF_01057"/>
    </source>
</evidence>
<evidence type="ECO:0000256" key="6">
    <source>
        <dbReference type="ARBA" id="ARBA00022694"/>
    </source>
</evidence>
<dbReference type="UniPathway" id="UPA00989"/>
<feature type="binding site" evidence="9">
    <location>
        <position position="70"/>
    </location>
    <ligand>
        <name>S-adenosyl-L-methionine</name>
        <dbReference type="ChEBI" id="CHEBI:59789"/>
    </ligand>
</feature>
<dbReference type="NCBIfam" id="NF001080">
    <property type="entry name" value="PRK00121.2-2"/>
    <property type="match status" value="1"/>
</dbReference>
<evidence type="ECO:0000256" key="4">
    <source>
        <dbReference type="ARBA" id="ARBA00022679"/>
    </source>
</evidence>
<dbReference type="OrthoDB" id="9802090at2"/>
<name>A0A1M6F8I8_9FIRM</name>
<dbReference type="NCBIfam" id="TIGR00091">
    <property type="entry name" value="tRNA (guanosine(46)-N7)-methyltransferase TrmB"/>
    <property type="match status" value="1"/>
</dbReference>
<evidence type="ECO:0000256" key="1">
    <source>
        <dbReference type="ARBA" id="ARBA00000142"/>
    </source>
</evidence>
<keyword evidence="6 9" id="KW-0819">tRNA processing</keyword>
<evidence type="ECO:0000256" key="5">
    <source>
        <dbReference type="ARBA" id="ARBA00022691"/>
    </source>
</evidence>
<keyword evidence="4 9" id="KW-0808">Transferase</keyword>
<dbReference type="Gene3D" id="3.40.50.150">
    <property type="entry name" value="Vaccinia Virus protein VP39"/>
    <property type="match status" value="1"/>
</dbReference>
<dbReference type="InterPro" id="IPR029063">
    <property type="entry name" value="SAM-dependent_MTases_sf"/>
</dbReference>
<dbReference type="PROSITE" id="PS51625">
    <property type="entry name" value="SAM_MT_TRMB"/>
    <property type="match status" value="1"/>
</dbReference>
<dbReference type="EMBL" id="FQZD01000009">
    <property type="protein sequence ID" value="SHI93966.1"/>
    <property type="molecule type" value="Genomic_DNA"/>
</dbReference>
<organism evidence="10 11">
    <name type="scientific">Propionispora hippei DSM 15287</name>
    <dbReference type="NCBI Taxonomy" id="1123003"/>
    <lineage>
        <taxon>Bacteria</taxon>
        <taxon>Bacillati</taxon>
        <taxon>Bacillota</taxon>
        <taxon>Negativicutes</taxon>
        <taxon>Selenomonadales</taxon>
        <taxon>Sporomusaceae</taxon>
        <taxon>Propionispora</taxon>
    </lineage>
</organism>
<gene>
    <name evidence="9" type="primary">trmB</name>
    <name evidence="10" type="ORF">SAMN02745170_01401</name>
</gene>
<feature type="binding site" evidence="9">
    <location>
        <position position="119"/>
    </location>
    <ligand>
        <name>S-adenosyl-L-methionine</name>
        <dbReference type="ChEBI" id="CHEBI:59789"/>
    </ligand>
</feature>
<protein>
    <recommendedName>
        <fullName evidence="9">tRNA (guanine-N(7)-)-methyltransferase</fullName>
        <ecNumber evidence="9">2.1.1.33</ecNumber>
    </recommendedName>
    <alternativeName>
        <fullName evidence="9">tRNA (guanine(46)-N(7))-methyltransferase</fullName>
    </alternativeName>
    <alternativeName>
        <fullName evidence="9">tRNA(m7G46)-methyltransferase</fullName>
    </alternativeName>
</protein>
<proteinExistence type="inferred from homology"/>
<feature type="binding site" evidence="9">
    <location>
        <position position="123"/>
    </location>
    <ligand>
        <name>substrate</name>
    </ligand>
</feature>
<dbReference type="RefSeq" id="WP_149734211.1">
    <property type="nucleotide sequence ID" value="NZ_FQZD01000009.1"/>
</dbReference>
<accession>A0A1M6F8I8</accession>
<dbReference type="GO" id="GO:0043527">
    <property type="term" value="C:tRNA methyltransferase complex"/>
    <property type="evidence" value="ECO:0007669"/>
    <property type="project" value="TreeGrafter"/>
</dbReference>
<evidence type="ECO:0000256" key="2">
    <source>
        <dbReference type="ARBA" id="ARBA00003015"/>
    </source>
</evidence>
<feature type="binding site" evidence="9">
    <location>
        <position position="155"/>
    </location>
    <ligand>
        <name>substrate</name>
    </ligand>
</feature>
<comment type="function">
    <text evidence="2 9">Catalyzes the formation of N(7)-methylguanine at position 46 (m7G46) in tRNA.</text>
</comment>
<dbReference type="Proteomes" id="UP000322917">
    <property type="component" value="Unassembled WGS sequence"/>
</dbReference>
<dbReference type="SUPFAM" id="SSF53335">
    <property type="entry name" value="S-adenosyl-L-methionine-dependent methyltransferases"/>
    <property type="match status" value="1"/>
</dbReference>
<evidence type="ECO:0000256" key="8">
    <source>
        <dbReference type="ARBA" id="ARBA00060767"/>
    </source>
</evidence>
<dbReference type="FunFam" id="3.40.50.150:FF:000035">
    <property type="entry name" value="tRNA (guanine-N(7)-)-methyltransferase"/>
    <property type="match status" value="1"/>
</dbReference>
<evidence type="ECO:0000313" key="10">
    <source>
        <dbReference type="EMBL" id="SHI93966.1"/>
    </source>
</evidence>
<dbReference type="InterPro" id="IPR003358">
    <property type="entry name" value="tRNA_(Gua-N-7)_MeTrfase_Trmb"/>
</dbReference>